<dbReference type="PANTHER" id="PTHR43335">
    <property type="entry name" value="ABC TRANSPORTER, ATP-BINDING PROTEIN"/>
    <property type="match status" value="1"/>
</dbReference>
<name>A0ABV7D0J8_9PROT</name>
<sequence length="314" mass="33760">MDVLLEARNLTKHFGPLKAVNGISLQVKKGEVLGFLGPNGAGKTTTMKMLTGFLTPTEGETYVCGEAMSTENLKARSHMGYLPEGAPLYGDMTPRSFLKFIAAAHNIPAVEIMDVVESAAGAVHLSNVMEQRIETLSKGYKRRVGLAAAILHAPDVLVLDEPTDGLDPNQKHEVRRLIEAMSVNRAIIISTHILEEVEAICHRAVIINKGMVVADGSPSELKAQSRYKNAVTLLLPKAEAEKAAVALKSIKAIESVEAINEGDNVRLTAIARGRSDIASIVSDVASVSNWGVSQFSVDSGRLDDVFRHLTEGEV</sequence>
<dbReference type="EMBL" id="JBHRSL010000001">
    <property type="protein sequence ID" value="MFC3050597.1"/>
    <property type="molecule type" value="Genomic_DNA"/>
</dbReference>
<gene>
    <name evidence="6" type="ORF">ACFOKA_01630</name>
</gene>
<comment type="similarity">
    <text evidence="1">Belongs to the ABC transporter superfamily.</text>
</comment>
<comment type="caution">
    <text evidence="6">The sequence shown here is derived from an EMBL/GenBank/DDBJ whole genome shotgun (WGS) entry which is preliminary data.</text>
</comment>
<protein>
    <submittedName>
        <fullName evidence="6">ABC transporter ATP-binding protein</fullName>
    </submittedName>
</protein>
<reference evidence="7" key="1">
    <citation type="journal article" date="2019" name="Int. J. Syst. Evol. Microbiol.">
        <title>The Global Catalogue of Microorganisms (GCM) 10K type strain sequencing project: providing services to taxonomists for standard genome sequencing and annotation.</title>
        <authorList>
            <consortium name="The Broad Institute Genomics Platform"/>
            <consortium name="The Broad Institute Genome Sequencing Center for Infectious Disease"/>
            <person name="Wu L."/>
            <person name="Ma J."/>
        </authorList>
    </citation>
    <scope>NUCLEOTIDE SEQUENCE [LARGE SCALE GENOMIC DNA]</scope>
    <source>
        <strain evidence="7">KCTC 62164</strain>
    </source>
</reference>
<evidence type="ECO:0000259" key="5">
    <source>
        <dbReference type="PROSITE" id="PS50893"/>
    </source>
</evidence>
<feature type="domain" description="ABC transporter" evidence="5">
    <location>
        <begin position="5"/>
        <end position="234"/>
    </location>
</feature>
<proteinExistence type="inferred from homology"/>
<dbReference type="CDD" id="cd03230">
    <property type="entry name" value="ABC_DR_subfamily_A"/>
    <property type="match status" value="1"/>
</dbReference>
<dbReference type="Pfam" id="PF00005">
    <property type="entry name" value="ABC_tran"/>
    <property type="match status" value="1"/>
</dbReference>
<evidence type="ECO:0000313" key="6">
    <source>
        <dbReference type="EMBL" id="MFC3050597.1"/>
    </source>
</evidence>
<dbReference type="SMART" id="SM00382">
    <property type="entry name" value="AAA"/>
    <property type="match status" value="1"/>
</dbReference>
<dbReference type="PANTHER" id="PTHR43335:SF4">
    <property type="entry name" value="ABC TRANSPORTER, ATP-BINDING PROTEIN"/>
    <property type="match status" value="1"/>
</dbReference>
<dbReference type="InterPro" id="IPR003593">
    <property type="entry name" value="AAA+_ATPase"/>
</dbReference>
<keyword evidence="3" id="KW-0547">Nucleotide-binding</keyword>
<keyword evidence="2" id="KW-0813">Transport</keyword>
<evidence type="ECO:0000256" key="2">
    <source>
        <dbReference type="ARBA" id="ARBA00022448"/>
    </source>
</evidence>
<dbReference type="SUPFAM" id="SSF52540">
    <property type="entry name" value="P-loop containing nucleoside triphosphate hydrolases"/>
    <property type="match status" value="1"/>
</dbReference>
<dbReference type="GO" id="GO:0005524">
    <property type="term" value="F:ATP binding"/>
    <property type="evidence" value="ECO:0007669"/>
    <property type="project" value="UniProtKB-KW"/>
</dbReference>
<accession>A0ABV7D0J8</accession>
<dbReference type="InterPro" id="IPR003439">
    <property type="entry name" value="ABC_transporter-like_ATP-bd"/>
</dbReference>
<evidence type="ECO:0000256" key="4">
    <source>
        <dbReference type="ARBA" id="ARBA00022840"/>
    </source>
</evidence>
<dbReference type="PROSITE" id="PS50893">
    <property type="entry name" value="ABC_TRANSPORTER_2"/>
    <property type="match status" value="1"/>
</dbReference>
<dbReference type="InterPro" id="IPR027417">
    <property type="entry name" value="P-loop_NTPase"/>
</dbReference>
<evidence type="ECO:0000256" key="1">
    <source>
        <dbReference type="ARBA" id="ARBA00005417"/>
    </source>
</evidence>
<keyword evidence="4 6" id="KW-0067">ATP-binding</keyword>
<dbReference type="Proteomes" id="UP001595444">
    <property type="component" value="Unassembled WGS sequence"/>
</dbReference>
<keyword evidence="7" id="KW-1185">Reference proteome</keyword>
<organism evidence="6 7">
    <name type="scientific">Kordiimonas pumila</name>
    <dbReference type="NCBI Taxonomy" id="2161677"/>
    <lineage>
        <taxon>Bacteria</taxon>
        <taxon>Pseudomonadati</taxon>
        <taxon>Pseudomonadota</taxon>
        <taxon>Alphaproteobacteria</taxon>
        <taxon>Kordiimonadales</taxon>
        <taxon>Kordiimonadaceae</taxon>
        <taxon>Kordiimonas</taxon>
    </lineage>
</organism>
<dbReference type="Gene3D" id="3.40.50.300">
    <property type="entry name" value="P-loop containing nucleotide triphosphate hydrolases"/>
    <property type="match status" value="1"/>
</dbReference>
<dbReference type="RefSeq" id="WP_194214971.1">
    <property type="nucleotide sequence ID" value="NZ_CP061205.1"/>
</dbReference>
<evidence type="ECO:0000313" key="7">
    <source>
        <dbReference type="Proteomes" id="UP001595444"/>
    </source>
</evidence>
<evidence type="ECO:0000256" key="3">
    <source>
        <dbReference type="ARBA" id="ARBA00022741"/>
    </source>
</evidence>